<reference evidence="1" key="1">
    <citation type="submission" date="2022-12" db="EMBL/GenBank/DDBJ databases">
        <authorList>
            <person name="Alioto T."/>
            <person name="Alioto T."/>
            <person name="Gomez Garrido J."/>
        </authorList>
    </citation>
    <scope>NUCLEOTIDE SEQUENCE</scope>
</reference>
<proteinExistence type="predicted"/>
<organism evidence="1 2">
    <name type="scientific">Podarcis lilfordi</name>
    <name type="common">Lilford's wall lizard</name>
    <dbReference type="NCBI Taxonomy" id="74358"/>
    <lineage>
        <taxon>Eukaryota</taxon>
        <taxon>Metazoa</taxon>
        <taxon>Chordata</taxon>
        <taxon>Craniata</taxon>
        <taxon>Vertebrata</taxon>
        <taxon>Euteleostomi</taxon>
        <taxon>Lepidosauria</taxon>
        <taxon>Squamata</taxon>
        <taxon>Bifurcata</taxon>
        <taxon>Unidentata</taxon>
        <taxon>Episquamata</taxon>
        <taxon>Laterata</taxon>
        <taxon>Lacertibaenia</taxon>
        <taxon>Lacertidae</taxon>
        <taxon>Podarcis</taxon>
    </lineage>
</organism>
<evidence type="ECO:0000313" key="2">
    <source>
        <dbReference type="Proteomes" id="UP001178461"/>
    </source>
</evidence>
<sequence length="79" mass="8621">MSPAPCGAQEQAAQCVMCFPCNALHSAVGHVRLGRLTGSIHEAGWAPEPPKSSEPVRQESQTYAQYSHFAEGTMRQLYM</sequence>
<dbReference type="Proteomes" id="UP001178461">
    <property type="component" value="Chromosome 7"/>
</dbReference>
<accession>A0AA35PBL8</accession>
<name>A0AA35PBL8_9SAUR</name>
<dbReference type="EMBL" id="OX395132">
    <property type="protein sequence ID" value="CAI5779348.1"/>
    <property type="molecule type" value="Genomic_DNA"/>
</dbReference>
<dbReference type="AlphaFoldDB" id="A0AA35PBL8"/>
<gene>
    <name evidence="1" type="ORF">PODLI_1B006212</name>
</gene>
<protein>
    <submittedName>
        <fullName evidence="1">Uncharacterized protein</fullName>
    </submittedName>
</protein>
<evidence type="ECO:0000313" key="1">
    <source>
        <dbReference type="EMBL" id="CAI5779348.1"/>
    </source>
</evidence>
<keyword evidence="2" id="KW-1185">Reference proteome</keyword>